<dbReference type="EMBL" id="JBEPMK010000005">
    <property type="protein sequence ID" value="MET3644841.1"/>
    <property type="molecule type" value="Genomic_DNA"/>
</dbReference>
<evidence type="ECO:0000313" key="7">
    <source>
        <dbReference type="Proteomes" id="UP001549055"/>
    </source>
</evidence>
<keyword evidence="2 4" id="KW-0813">Transport</keyword>
<gene>
    <name evidence="6" type="ORF">ABID27_001472</name>
</gene>
<dbReference type="InterPro" id="IPR050492">
    <property type="entry name" value="Bact_metal-bind_prot9"/>
</dbReference>
<keyword evidence="3" id="KW-0732">Signal</keyword>
<dbReference type="Gene3D" id="3.40.50.1980">
    <property type="entry name" value="Nitrogenase molybdenum iron protein domain"/>
    <property type="match status" value="2"/>
</dbReference>
<dbReference type="PANTHER" id="PTHR42953:SF3">
    <property type="entry name" value="HIGH-AFFINITY ZINC UPTAKE SYSTEM PROTEIN ZNUA"/>
    <property type="match status" value="1"/>
</dbReference>
<dbReference type="SUPFAM" id="SSF53807">
    <property type="entry name" value="Helical backbone' metal receptor"/>
    <property type="match status" value="1"/>
</dbReference>
<evidence type="ECO:0000313" key="6">
    <source>
        <dbReference type="EMBL" id="MET3644841.1"/>
    </source>
</evidence>
<dbReference type="PROSITE" id="PS51257">
    <property type="entry name" value="PROKAR_LIPOPROTEIN"/>
    <property type="match status" value="1"/>
</dbReference>
<proteinExistence type="inferred from homology"/>
<organism evidence="6 7">
    <name type="scientific">Streptococcus gallinaceus</name>
    <dbReference type="NCBI Taxonomy" id="165758"/>
    <lineage>
        <taxon>Bacteria</taxon>
        <taxon>Bacillati</taxon>
        <taxon>Bacillota</taxon>
        <taxon>Bacilli</taxon>
        <taxon>Lactobacillales</taxon>
        <taxon>Streptococcaceae</taxon>
        <taxon>Streptococcus</taxon>
    </lineage>
</organism>
<feature type="coiled-coil region" evidence="5">
    <location>
        <begin position="167"/>
        <end position="194"/>
    </location>
</feature>
<evidence type="ECO:0000256" key="1">
    <source>
        <dbReference type="ARBA" id="ARBA00011028"/>
    </source>
</evidence>
<evidence type="ECO:0000256" key="4">
    <source>
        <dbReference type="RuleBase" id="RU003512"/>
    </source>
</evidence>
<keyword evidence="7" id="KW-1185">Reference proteome</keyword>
<dbReference type="PRINTS" id="PR00691">
    <property type="entry name" value="ADHESINB"/>
</dbReference>
<keyword evidence="5" id="KW-0175">Coiled coil</keyword>
<dbReference type="InterPro" id="IPR006128">
    <property type="entry name" value="Lipoprotein_PsaA-like"/>
</dbReference>
<name>A0ABV2JLQ5_9STRE</name>
<comment type="caution">
    <text evidence="6">The sequence shown here is derived from an EMBL/GenBank/DDBJ whole genome shotgun (WGS) entry which is preliminary data.</text>
</comment>
<evidence type="ECO:0000256" key="2">
    <source>
        <dbReference type="ARBA" id="ARBA00022448"/>
    </source>
</evidence>
<reference evidence="6 7" key="1">
    <citation type="submission" date="2024-06" db="EMBL/GenBank/DDBJ databases">
        <title>Genomic Encyclopedia of Type Strains, Phase IV (KMG-IV): sequencing the most valuable type-strain genomes for metagenomic binning, comparative biology and taxonomic classification.</title>
        <authorList>
            <person name="Goeker M."/>
        </authorList>
    </citation>
    <scope>NUCLEOTIDE SEQUENCE [LARGE SCALE GENOMIC DNA]</scope>
    <source>
        <strain evidence="6 7">DSM 15349</strain>
    </source>
</reference>
<comment type="similarity">
    <text evidence="1 4">Belongs to the bacterial solute-binding protein 9 family.</text>
</comment>
<dbReference type="InterPro" id="IPR006127">
    <property type="entry name" value="ZnuA-like"/>
</dbReference>
<accession>A0ABV2JLQ5</accession>
<dbReference type="PRINTS" id="PR00690">
    <property type="entry name" value="ADHESNFAMILY"/>
</dbReference>
<dbReference type="Proteomes" id="UP001549055">
    <property type="component" value="Unassembled WGS sequence"/>
</dbReference>
<evidence type="ECO:0000256" key="3">
    <source>
        <dbReference type="ARBA" id="ARBA00022729"/>
    </source>
</evidence>
<dbReference type="PANTHER" id="PTHR42953">
    <property type="entry name" value="HIGH-AFFINITY ZINC UPTAKE SYSTEM PROTEIN ZNUA-RELATED"/>
    <property type="match status" value="1"/>
</dbReference>
<sequence>MKRLVGSLLVFLSVLTLFGCGKPKVEENKGMKIVTSFYPIYAMTKEVSGELNDVRMIQSGQGIHSFEPSVTDIQAIYDADVFFYHSHILESWAGRLNPSTQHSKVKMIEASKGIDLERVAGLEDVQAGAGMDESTLYDPHSWLDPVLVSQEVAIIANQLSELDPKNATTYHKNADKMTKELEQLTDKYKKKFAACKWKSFVTQHTAFAYTAKRFGLEQLGIAGVSEEEPSPRQLAEIKEFIERYKVKTIFVEHGVSDKLAKTLKTSTNVKLKVLQPLEADPANEKSFIENLDANLAVLAKDLE</sequence>
<protein>
    <submittedName>
        <fullName evidence="6">Zinc transport system substrate-binding protein</fullName>
    </submittedName>
</protein>
<dbReference type="Pfam" id="PF01297">
    <property type="entry name" value="ZnuA"/>
    <property type="match status" value="1"/>
</dbReference>
<evidence type="ECO:0000256" key="5">
    <source>
        <dbReference type="SAM" id="Coils"/>
    </source>
</evidence>
<dbReference type="InterPro" id="IPR006129">
    <property type="entry name" value="AdhesinB"/>
</dbReference>